<protein>
    <submittedName>
        <fullName evidence="5">GntR family transcriptional regulator</fullName>
    </submittedName>
</protein>
<dbReference type="Pfam" id="PF00392">
    <property type="entry name" value="GntR"/>
    <property type="match status" value="1"/>
</dbReference>
<reference evidence="5" key="1">
    <citation type="journal article" date="2014" name="Int. J. Syst. Evol. Microbiol.">
        <title>Complete genome sequence of Corynebacterium casei LMG S-19264T (=DSM 44701T), isolated from a smear-ripened cheese.</title>
        <authorList>
            <consortium name="US DOE Joint Genome Institute (JGI-PGF)"/>
            <person name="Walter F."/>
            <person name="Albersmeier A."/>
            <person name="Kalinowski J."/>
            <person name="Ruckert C."/>
        </authorList>
    </citation>
    <scope>NUCLEOTIDE SEQUENCE</scope>
    <source>
        <strain evidence="5">CGMCC 1.12919</strain>
    </source>
</reference>
<name>A0A916UVI7_9HYPH</name>
<dbReference type="Gene3D" id="1.10.10.10">
    <property type="entry name" value="Winged helix-like DNA-binding domain superfamily/Winged helix DNA-binding domain"/>
    <property type="match status" value="1"/>
</dbReference>
<proteinExistence type="predicted"/>
<dbReference type="RefSeq" id="WP_188612350.1">
    <property type="nucleotide sequence ID" value="NZ_BMGG01000011.1"/>
</dbReference>
<evidence type="ECO:0000313" key="6">
    <source>
        <dbReference type="Proteomes" id="UP000637002"/>
    </source>
</evidence>
<keyword evidence="6" id="KW-1185">Reference proteome</keyword>
<evidence type="ECO:0000256" key="1">
    <source>
        <dbReference type="ARBA" id="ARBA00023015"/>
    </source>
</evidence>
<organism evidence="5 6">
    <name type="scientific">Chelatococcus reniformis</name>
    <dbReference type="NCBI Taxonomy" id="1494448"/>
    <lineage>
        <taxon>Bacteria</taxon>
        <taxon>Pseudomonadati</taxon>
        <taxon>Pseudomonadota</taxon>
        <taxon>Alphaproteobacteria</taxon>
        <taxon>Hyphomicrobiales</taxon>
        <taxon>Chelatococcaceae</taxon>
        <taxon>Chelatococcus</taxon>
    </lineage>
</organism>
<evidence type="ECO:0000259" key="4">
    <source>
        <dbReference type="PROSITE" id="PS50949"/>
    </source>
</evidence>
<dbReference type="SMART" id="SM00345">
    <property type="entry name" value="HTH_GNTR"/>
    <property type="match status" value="1"/>
</dbReference>
<evidence type="ECO:0000313" key="5">
    <source>
        <dbReference type="EMBL" id="GGC89982.1"/>
    </source>
</evidence>
<keyword evidence="2" id="KW-0238">DNA-binding</keyword>
<dbReference type="SMART" id="SM00895">
    <property type="entry name" value="FCD"/>
    <property type="match status" value="1"/>
</dbReference>
<evidence type="ECO:0000256" key="3">
    <source>
        <dbReference type="ARBA" id="ARBA00023163"/>
    </source>
</evidence>
<dbReference type="Proteomes" id="UP000637002">
    <property type="component" value="Unassembled WGS sequence"/>
</dbReference>
<feature type="domain" description="HTH gntR-type" evidence="4">
    <location>
        <begin position="10"/>
        <end position="77"/>
    </location>
</feature>
<reference evidence="5" key="2">
    <citation type="submission" date="2020-09" db="EMBL/GenBank/DDBJ databases">
        <authorList>
            <person name="Sun Q."/>
            <person name="Zhou Y."/>
        </authorList>
    </citation>
    <scope>NUCLEOTIDE SEQUENCE</scope>
    <source>
        <strain evidence="5">CGMCC 1.12919</strain>
    </source>
</reference>
<sequence>MLAGLTVSRENLTSRVHSQLREALMAGRFWPGQRLRIHEIALAMGVSQTPVREAIMQLAREGGLEMRSSQAITVTRLSVSRYKELREVRLLLEGLATEKATPLLTANDLAQLAELHGQLVAAERSGDHEAATLTNFHFHFLVYRASHMSDLVSILEGIWLRNGPLLKFLYPHAAPAYPGTHQHVTLMAALKRRDAAAARHAIQDDIVEGGARLVELMEKIEAGSAVVVDAPDGGLQLDFPAPRRRRRGPAPPT</sequence>
<dbReference type="Gene3D" id="1.20.120.530">
    <property type="entry name" value="GntR ligand-binding domain-like"/>
    <property type="match status" value="1"/>
</dbReference>
<dbReference type="InterPro" id="IPR000524">
    <property type="entry name" value="Tscrpt_reg_HTH_GntR"/>
</dbReference>
<dbReference type="InterPro" id="IPR036388">
    <property type="entry name" value="WH-like_DNA-bd_sf"/>
</dbReference>
<dbReference type="AlphaFoldDB" id="A0A916UVI7"/>
<dbReference type="EMBL" id="BMGG01000011">
    <property type="protein sequence ID" value="GGC89982.1"/>
    <property type="molecule type" value="Genomic_DNA"/>
</dbReference>
<keyword evidence="1" id="KW-0805">Transcription regulation</keyword>
<comment type="caution">
    <text evidence="5">The sequence shown here is derived from an EMBL/GenBank/DDBJ whole genome shotgun (WGS) entry which is preliminary data.</text>
</comment>
<dbReference type="Pfam" id="PF07729">
    <property type="entry name" value="FCD"/>
    <property type="match status" value="1"/>
</dbReference>
<dbReference type="PROSITE" id="PS50949">
    <property type="entry name" value="HTH_GNTR"/>
    <property type="match status" value="1"/>
</dbReference>
<dbReference type="GO" id="GO:0003700">
    <property type="term" value="F:DNA-binding transcription factor activity"/>
    <property type="evidence" value="ECO:0007669"/>
    <property type="project" value="InterPro"/>
</dbReference>
<evidence type="ECO:0000256" key="2">
    <source>
        <dbReference type="ARBA" id="ARBA00023125"/>
    </source>
</evidence>
<dbReference type="PANTHER" id="PTHR43537">
    <property type="entry name" value="TRANSCRIPTIONAL REGULATOR, GNTR FAMILY"/>
    <property type="match status" value="1"/>
</dbReference>
<dbReference type="SUPFAM" id="SSF48008">
    <property type="entry name" value="GntR ligand-binding domain-like"/>
    <property type="match status" value="1"/>
</dbReference>
<dbReference type="InterPro" id="IPR011711">
    <property type="entry name" value="GntR_C"/>
</dbReference>
<dbReference type="PANTHER" id="PTHR43537:SF39">
    <property type="entry name" value="HTH-TYPE TRANSCRIPTIONAL REGULATOR MCBR"/>
    <property type="match status" value="1"/>
</dbReference>
<dbReference type="GO" id="GO:0003677">
    <property type="term" value="F:DNA binding"/>
    <property type="evidence" value="ECO:0007669"/>
    <property type="project" value="UniProtKB-KW"/>
</dbReference>
<dbReference type="InterPro" id="IPR036390">
    <property type="entry name" value="WH_DNA-bd_sf"/>
</dbReference>
<accession>A0A916UVI7</accession>
<dbReference type="InterPro" id="IPR008920">
    <property type="entry name" value="TF_FadR/GntR_C"/>
</dbReference>
<dbReference type="SUPFAM" id="SSF46785">
    <property type="entry name" value="Winged helix' DNA-binding domain"/>
    <property type="match status" value="1"/>
</dbReference>
<gene>
    <name evidence="5" type="ORF">GCM10010994_54780</name>
</gene>
<keyword evidence="3" id="KW-0804">Transcription</keyword>